<feature type="region of interest" description="Disordered" evidence="21">
    <location>
        <begin position="223"/>
        <end position="243"/>
    </location>
</feature>
<evidence type="ECO:0000313" key="24">
    <source>
        <dbReference type="EMBL" id="BAU16557.1"/>
    </source>
</evidence>
<evidence type="ECO:0000259" key="23">
    <source>
        <dbReference type="SMART" id="SM01222"/>
    </source>
</evidence>
<dbReference type="Proteomes" id="UP000217431">
    <property type="component" value="Chromosome I"/>
</dbReference>
<evidence type="ECO:0000256" key="17">
    <source>
        <dbReference type="ARBA" id="ARBA00025506"/>
    </source>
</evidence>
<comment type="function">
    <text evidence="17">Folate-dependent enzyme, that displays both transferase and deaminase activity. Serves to channel one-carbon units from formiminoglutamate to the folate pool.</text>
</comment>
<keyword evidence="15" id="KW-0456">Lyase</keyword>
<evidence type="ECO:0000256" key="8">
    <source>
        <dbReference type="ARBA" id="ARBA00017787"/>
    </source>
</evidence>
<dbReference type="UniPathway" id="UPA00379">
    <property type="reaction ID" value="UER00555"/>
</dbReference>
<evidence type="ECO:0000256" key="18">
    <source>
        <dbReference type="ARBA" id="ARBA00025915"/>
    </source>
</evidence>
<dbReference type="PANTHER" id="PTHR12234">
    <property type="entry name" value="FORMIMINOTRANSFERASE-CYCLODEAMINASE"/>
    <property type="match status" value="1"/>
</dbReference>
<dbReference type="EMBL" id="AP014597">
    <property type="protein sequence ID" value="BAU16557.1"/>
    <property type="molecule type" value="Genomic_DNA"/>
</dbReference>
<evidence type="ECO:0000256" key="19">
    <source>
        <dbReference type="ARBA" id="ARBA00030029"/>
    </source>
</evidence>
<dbReference type="GO" id="GO:0030409">
    <property type="term" value="F:glutamate formimidoyltransferase activity"/>
    <property type="evidence" value="ECO:0007669"/>
    <property type="project" value="UniProtKB-EC"/>
</dbReference>
<dbReference type="GO" id="GO:0005814">
    <property type="term" value="C:centriole"/>
    <property type="evidence" value="ECO:0007669"/>
    <property type="project" value="UniProtKB-SubCell"/>
</dbReference>
<dbReference type="GO" id="GO:0030412">
    <property type="term" value="F:formimidoyltetrahydrofolate cyclodeaminase activity"/>
    <property type="evidence" value="ECO:0007669"/>
    <property type="project" value="UniProtKB-EC"/>
</dbReference>
<dbReference type="EC" id="2.1.2.5" evidence="6"/>
<organism evidence="24 25">
    <name type="scientific">Prevotella intermedia</name>
    <dbReference type="NCBI Taxonomy" id="28131"/>
    <lineage>
        <taxon>Bacteria</taxon>
        <taxon>Pseudomonadati</taxon>
        <taxon>Bacteroidota</taxon>
        <taxon>Bacteroidia</taxon>
        <taxon>Bacteroidales</taxon>
        <taxon>Prevotellaceae</taxon>
        <taxon>Prevotella</taxon>
    </lineage>
</organism>
<dbReference type="SMART" id="SM01222">
    <property type="entry name" value="FTCD_N"/>
    <property type="match status" value="1"/>
</dbReference>
<keyword evidence="10" id="KW-0808">Transferase</keyword>
<feature type="coiled-coil region" evidence="20">
    <location>
        <begin position="548"/>
        <end position="575"/>
    </location>
</feature>
<evidence type="ECO:0000256" key="5">
    <source>
        <dbReference type="ARBA" id="ARBA00010825"/>
    </source>
</evidence>
<sequence length="577" mass="63019">MPKSLIYKIKMVQEKQIIECVPNISEGRNKAIIKQVTDEIERVKGVKLLDVDPGEATNRTVITFVGAPDVVLEAAFQCVKKAAQLIDMRQHHGAHPRMGATDVCPLIPVAGITLEECAELARKLAERIANELQVPCYCYEAAARTPERRNLAICRKGEYEGLAERMTVEAEAPDFGARAWDEGVARTGCTAVGARDFLIATNFNLNTTSTRRANAIAFDVREKGRPQREGGSPVGKPMKDENGKTIMIPGTLKSTKAIGWFIDEYGIAQVSMNITDINVTPLHVAFDEVCRCAQNRGVRVTGTEIVGLIPKRTLVEAGKYFLRKQNRSTGIPEEDILQIAIKSMGLDDLKEFNPREKVIEYLLEDENKTAKLIDLTVKGFADETSRESPAPGGGTISAYMGALGAALGTMVANLSSHKAGWDDRWEEFSNWADKGQKIQAELMVLVDEDTEAFNRIMEAFGLPKKTDEEKEARSAAIQAATLFATQVPLHTMQASFKVFELCKAMAEEGNPNSVSDAGVGVLAARAAVLGAGLNVKINASGLKDRETADKLVGEANELIKKANELEAEIMKIVEDKL</sequence>
<dbReference type="InterPro" id="IPR037070">
    <property type="entry name" value="Formiminotransferase_C_sf"/>
</dbReference>
<evidence type="ECO:0000256" key="15">
    <source>
        <dbReference type="ARBA" id="ARBA00023239"/>
    </source>
</evidence>
<keyword evidence="20" id="KW-0175">Coiled coil</keyword>
<dbReference type="PANTHER" id="PTHR12234:SF0">
    <property type="entry name" value="FORMIMIDOYLTRANSFERASE-CYCLODEAMINASE"/>
    <property type="match status" value="1"/>
</dbReference>
<feature type="domain" description="Formiminotransferase C-terminal subdomain" evidence="22">
    <location>
        <begin position="197"/>
        <end position="362"/>
    </location>
</feature>
<evidence type="ECO:0000256" key="3">
    <source>
        <dbReference type="ARBA" id="ARBA00005082"/>
    </source>
</evidence>
<keyword evidence="13" id="KW-0333">Golgi apparatus</keyword>
<evidence type="ECO:0000256" key="11">
    <source>
        <dbReference type="ARBA" id="ARBA00022808"/>
    </source>
</evidence>
<dbReference type="GO" id="GO:0005542">
    <property type="term" value="F:folic acid binding"/>
    <property type="evidence" value="ECO:0007669"/>
    <property type="project" value="UniProtKB-KW"/>
</dbReference>
<evidence type="ECO:0000256" key="20">
    <source>
        <dbReference type="SAM" id="Coils"/>
    </source>
</evidence>
<evidence type="ECO:0000256" key="14">
    <source>
        <dbReference type="ARBA" id="ARBA00023212"/>
    </source>
</evidence>
<reference evidence="24 25" key="1">
    <citation type="journal article" date="2016" name="DNA Res.">
        <title>The complete genome sequencing of Prevotella intermedia strain OMA14 and a subsequent fine-scale, intra-species genomic comparison reveal an unusual amplification of conjugative and mobile transposons and identify a novel Prevotella-lineage-specific repeat.</title>
        <authorList>
            <person name="Naito M."/>
            <person name="Ogura Y."/>
            <person name="Itoh T."/>
            <person name="Shoji M."/>
            <person name="Okamoto M."/>
            <person name="Hayashi T."/>
            <person name="Nakayama K."/>
        </authorList>
    </citation>
    <scope>NUCLEOTIDE SEQUENCE [LARGE SCALE GENOMIC DNA]</scope>
    <source>
        <strain evidence="24 25">OMA14</strain>
    </source>
</reference>
<dbReference type="InterPro" id="IPR004227">
    <property type="entry name" value="Formiminotransferase_cat"/>
</dbReference>
<keyword evidence="14" id="KW-0206">Cytoskeleton</keyword>
<evidence type="ECO:0000313" key="25">
    <source>
        <dbReference type="Proteomes" id="UP000217431"/>
    </source>
</evidence>
<keyword evidence="16" id="KW-0511">Multifunctional enzyme</keyword>
<evidence type="ECO:0000256" key="10">
    <source>
        <dbReference type="ARBA" id="ARBA00022679"/>
    </source>
</evidence>
<comment type="similarity">
    <text evidence="5">In the C-terminal section; belongs to the cyclodeaminase/cyclohydrolase family.</text>
</comment>
<dbReference type="InterPro" id="IPR013802">
    <property type="entry name" value="Formiminotransferase_C"/>
</dbReference>
<dbReference type="Gene3D" id="3.30.990.10">
    <property type="entry name" value="Formiminotransferase, N-terminal subdomain"/>
    <property type="match status" value="1"/>
</dbReference>
<evidence type="ECO:0000256" key="2">
    <source>
        <dbReference type="ARBA" id="ARBA00004555"/>
    </source>
</evidence>
<comment type="subunit">
    <text evidence="18">Homooctamer, including four polyglutamate binding sites. The subunits are arranged as a tetramer of dimers, and form a planar ring-shaped structure.</text>
</comment>
<dbReference type="InterPro" id="IPR007044">
    <property type="entry name" value="Cyclodeamin/CycHdrlase"/>
</dbReference>
<evidence type="ECO:0000256" key="9">
    <source>
        <dbReference type="ARBA" id="ARBA00022490"/>
    </source>
</evidence>
<dbReference type="SMART" id="SM01221">
    <property type="entry name" value="FTCD"/>
    <property type="match status" value="1"/>
</dbReference>
<evidence type="ECO:0000256" key="1">
    <source>
        <dbReference type="ARBA" id="ARBA00004114"/>
    </source>
</evidence>
<dbReference type="Gene3D" id="3.30.70.670">
    <property type="entry name" value="Formiminotransferase, C-terminal subdomain"/>
    <property type="match status" value="1"/>
</dbReference>
<keyword evidence="9" id="KW-0963">Cytoplasm</keyword>
<evidence type="ECO:0000259" key="22">
    <source>
        <dbReference type="SMART" id="SM01221"/>
    </source>
</evidence>
<protein>
    <recommendedName>
        <fullName evidence="8">Formimidoyltransferase-cyclodeaminase</fullName>
        <ecNumber evidence="6">2.1.2.5</ecNumber>
        <ecNumber evidence="7">4.3.1.4</ecNumber>
    </recommendedName>
    <alternativeName>
        <fullName evidence="19">Formiminotransferase-cyclodeaminase</fullName>
    </alternativeName>
</protein>
<dbReference type="Pfam" id="PF07837">
    <property type="entry name" value="FTCD_N"/>
    <property type="match status" value="1"/>
</dbReference>
<dbReference type="AlphaFoldDB" id="A0A0S3UGD9"/>
<dbReference type="EC" id="4.3.1.4" evidence="7"/>
<proteinExistence type="inferred from homology"/>
<evidence type="ECO:0000256" key="12">
    <source>
        <dbReference type="ARBA" id="ARBA00022954"/>
    </source>
</evidence>
<dbReference type="InterPro" id="IPR051623">
    <property type="entry name" value="FTCD"/>
</dbReference>
<comment type="similarity">
    <text evidence="4">In the N-terminal section; belongs to the formiminotransferase family.</text>
</comment>
<gene>
    <name evidence="24" type="ORF">PIOMA14_I_0048</name>
</gene>
<dbReference type="SUPFAM" id="SSF55116">
    <property type="entry name" value="Formiminotransferase domain of formiminotransferase-cyclodeaminase"/>
    <property type="match status" value="2"/>
</dbReference>
<dbReference type="SUPFAM" id="SSF101262">
    <property type="entry name" value="Methenyltetrahydrofolate cyclohydrolase-like"/>
    <property type="match status" value="1"/>
</dbReference>
<evidence type="ECO:0000256" key="6">
    <source>
        <dbReference type="ARBA" id="ARBA00012252"/>
    </source>
</evidence>
<evidence type="ECO:0000256" key="13">
    <source>
        <dbReference type="ARBA" id="ARBA00023034"/>
    </source>
</evidence>
<dbReference type="InterPro" id="IPR037064">
    <property type="entry name" value="Formiminotransferase_N_sf"/>
</dbReference>
<dbReference type="GO" id="GO:0019557">
    <property type="term" value="P:L-histidine catabolic process to glutamate and formate"/>
    <property type="evidence" value="ECO:0007669"/>
    <property type="project" value="UniProtKB-UniPathway"/>
</dbReference>
<dbReference type="InterPro" id="IPR022384">
    <property type="entry name" value="FormiminoTrfase_cat_dom_sf"/>
</dbReference>
<feature type="domain" description="Formiminotransferase N-terminal subdomain" evidence="23">
    <location>
        <begin position="16"/>
        <end position="196"/>
    </location>
</feature>
<dbReference type="NCBIfam" id="TIGR02024">
    <property type="entry name" value="FtcD"/>
    <property type="match status" value="1"/>
</dbReference>
<keyword evidence="12" id="KW-0290">Folate-binding</keyword>
<accession>A0A0S3UGD9</accession>
<evidence type="ECO:0000256" key="7">
    <source>
        <dbReference type="ARBA" id="ARBA00012998"/>
    </source>
</evidence>
<name>A0A0S3UGD9_PREIN</name>
<comment type="pathway">
    <text evidence="3">Amino-acid degradation; L-histidine degradation into L-glutamate; L-glutamate from N-formimidoyl-L-glutamate (transferase route): step 1/1.</text>
</comment>
<evidence type="ECO:0000256" key="4">
    <source>
        <dbReference type="ARBA" id="ARBA00008297"/>
    </source>
</evidence>
<dbReference type="Pfam" id="PF04961">
    <property type="entry name" value="FTCD_C"/>
    <property type="match status" value="1"/>
</dbReference>
<dbReference type="InterPro" id="IPR012886">
    <property type="entry name" value="Formiminotransferase_N"/>
</dbReference>
<comment type="subcellular location">
    <subcellularLocation>
        <location evidence="1">Cytoplasm</location>
        <location evidence="1">Cytoskeleton</location>
        <location evidence="1">Microtubule organizing center</location>
        <location evidence="1">Centrosome</location>
        <location evidence="1">Centriole</location>
    </subcellularLocation>
    <subcellularLocation>
        <location evidence="2">Golgi apparatus</location>
    </subcellularLocation>
</comment>
<evidence type="ECO:0000256" key="16">
    <source>
        <dbReference type="ARBA" id="ARBA00023268"/>
    </source>
</evidence>
<dbReference type="Gene3D" id="1.20.120.680">
    <property type="entry name" value="Formiminotetrahydrofolate cyclodeaminase monomer, up-and-down helical bundle"/>
    <property type="match status" value="1"/>
</dbReference>
<dbReference type="STRING" id="28131.BWX40_07485"/>
<dbReference type="GO" id="GO:0019556">
    <property type="term" value="P:L-histidine catabolic process to glutamate and formamide"/>
    <property type="evidence" value="ECO:0007669"/>
    <property type="project" value="UniProtKB-UniPathway"/>
</dbReference>
<evidence type="ECO:0000256" key="21">
    <source>
        <dbReference type="SAM" id="MobiDB-lite"/>
    </source>
</evidence>
<dbReference type="Pfam" id="PF02971">
    <property type="entry name" value="FTCD"/>
    <property type="match status" value="1"/>
</dbReference>
<keyword evidence="11" id="KW-0369">Histidine metabolism</keyword>
<dbReference type="InterPro" id="IPR036178">
    <property type="entry name" value="Formintransfe-cycloase-like_sf"/>
</dbReference>